<proteinExistence type="predicted"/>
<evidence type="ECO:0000313" key="2">
    <source>
        <dbReference type="Proteomes" id="UP000033035"/>
    </source>
</evidence>
<gene>
    <name evidence="1" type="ORF">HMPREF1536_01319</name>
</gene>
<protein>
    <submittedName>
        <fullName evidence="1">Uncharacterized protein</fullName>
    </submittedName>
</protein>
<name>A0A0F5JLW3_9BACT</name>
<evidence type="ECO:0000313" key="1">
    <source>
        <dbReference type="EMBL" id="KKB58442.1"/>
    </source>
</evidence>
<reference evidence="1 2" key="1">
    <citation type="submission" date="2013-04" db="EMBL/GenBank/DDBJ databases">
        <title>The Genome Sequence of Parabacteroides gordonii DSM 23371.</title>
        <authorList>
            <consortium name="The Broad Institute Genomics Platform"/>
            <person name="Earl A."/>
            <person name="Ward D."/>
            <person name="Feldgarden M."/>
            <person name="Gevers D."/>
            <person name="Martens E."/>
            <person name="Sakamoto M."/>
            <person name="Benno Y."/>
            <person name="Suzuki N."/>
            <person name="Matsunaga N."/>
            <person name="Koshihara K."/>
            <person name="Seki M."/>
            <person name="Komiya H."/>
            <person name="Walker B."/>
            <person name="Young S."/>
            <person name="Zeng Q."/>
            <person name="Gargeya S."/>
            <person name="Fitzgerald M."/>
            <person name="Haas B."/>
            <person name="Abouelleil A."/>
            <person name="Allen A.W."/>
            <person name="Alvarado L."/>
            <person name="Arachchi H.M."/>
            <person name="Berlin A.M."/>
            <person name="Chapman S.B."/>
            <person name="Gainer-Dewar J."/>
            <person name="Goldberg J."/>
            <person name="Griggs A."/>
            <person name="Gujja S."/>
            <person name="Hansen M."/>
            <person name="Howarth C."/>
            <person name="Imamovic A."/>
            <person name="Ireland A."/>
            <person name="Larimer J."/>
            <person name="McCowan C."/>
            <person name="Murphy C."/>
            <person name="Pearson M."/>
            <person name="Poon T.W."/>
            <person name="Priest M."/>
            <person name="Roberts A."/>
            <person name="Saif S."/>
            <person name="Shea T."/>
            <person name="Sisk P."/>
            <person name="Sykes S."/>
            <person name="Wortman J."/>
            <person name="Nusbaum C."/>
            <person name="Birren B."/>
        </authorList>
    </citation>
    <scope>NUCLEOTIDE SEQUENCE [LARGE SCALE GENOMIC DNA]</scope>
    <source>
        <strain evidence="1 2">MS-1</strain>
    </source>
</reference>
<sequence>MGADTQCIKKRMRVHIYINRGSLNRGVIF</sequence>
<dbReference type="PATRIC" id="fig|1203610.3.peg.1347"/>
<dbReference type="Proteomes" id="UP000033035">
    <property type="component" value="Unassembled WGS sequence"/>
</dbReference>
<dbReference type="STRING" id="1203610.HMPREF1536_01319"/>
<dbReference type="AlphaFoldDB" id="A0A0F5JLW3"/>
<keyword evidence="2" id="KW-1185">Reference proteome</keyword>
<accession>A0A0F5JLW3</accession>
<organism evidence="1 2">
    <name type="scientific">Parabacteroides gordonii MS-1 = DSM 23371</name>
    <dbReference type="NCBI Taxonomy" id="1203610"/>
    <lineage>
        <taxon>Bacteria</taxon>
        <taxon>Pseudomonadati</taxon>
        <taxon>Bacteroidota</taxon>
        <taxon>Bacteroidia</taxon>
        <taxon>Bacteroidales</taxon>
        <taxon>Tannerellaceae</taxon>
        <taxon>Parabacteroides</taxon>
    </lineage>
</organism>
<dbReference type="HOGENOM" id="CLU_3409860_0_0_10"/>
<comment type="caution">
    <text evidence="1">The sequence shown here is derived from an EMBL/GenBank/DDBJ whole genome shotgun (WGS) entry which is preliminary data.</text>
</comment>
<dbReference type="EMBL" id="AQHW01000009">
    <property type="protein sequence ID" value="KKB58442.1"/>
    <property type="molecule type" value="Genomic_DNA"/>
</dbReference>